<keyword evidence="6 7" id="KW-0472">Membrane</keyword>
<keyword evidence="2 7" id="KW-0813">Transport</keyword>
<evidence type="ECO:0000256" key="2">
    <source>
        <dbReference type="ARBA" id="ARBA00022448"/>
    </source>
</evidence>
<dbReference type="Pfam" id="PF00528">
    <property type="entry name" value="BPD_transp_1"/>
    <property type="match status" value="1"/>
</dbReference>
<dbReference type="PANTHER" id="PTHR30193">
    <property type="entry name" value="ABC TRANSPORTER PERMEASE PROTEIN"/>
    <property type="match status" value="1"/>
</dbReference>
<gene>
    <name evidence="9" type="ORF">GNE07_25880</name>
</gene>
<evidence type="ECO:0000256" key="3">
    <source>
        <dbReference type="ARBA" id="ARBA00022475"/>
    </source>
</evidence>
<feature type="transmembrane region" description="Helical" evidence="7">
    <location>
        <begin position="108"/>
        <end position="128"/>
    </location>
</feature>
<dbReference type="InterPro" id="IPR051393">
    <property type="entry name" value="ABC_transporter_permease"/>
</dbReference>
<feature type="transmembrane region" description="Helical" evidence="7">
    <location>
        <begin position="159"/>
        <end position="181"/>
    </location>
</feature>
<evidence type="ECO:0000313" key="10">
    <source>
        <dbReference type="Proteomes" id="UP000434223"/>
    </source>
</evidence>
<accession>A0AAW9WP57</accession>
<feature type="transmembrane region" description="Helical" evidence="7">
    <location>
        <begin position="221"/>
        <end position="242"/>
    </location>
</feature>
<dbReference type="CDD" id="cd06261">
    <property type="entry name" value="TM_PBP2"/>
    <property type="match status" value="1"/>
</dbReference>
<evidence type="ECO:0000259" key="8">
    <source>
        <dbReference type="PROSITE" id="PS50928"/>
    </source>
</evidence>
<evidence type="ECO:0000256" key="7">
    <source>
        <dbReference type="RuleBase" id="RU363032"/>
    </source>
</evidence>
<comment type="similarity">
    <text evidence="7">Belongs to the binding-protein-dependent transport system permease family.</text>
</comment>
<dbReference type="GO" id="GO:0005886">
    <property type="term" value="C:plasma membrane"/>
    <property type="evidence" value="ECO:0007669"/>
    <property type="project" value="UniProtKB-SubCell"/>
</dbReference>
<dbReference type="GO" id="GO:0055085">
    <property type="term" value="P:transmembrane transport"/>
    <property type="evidence" value="ECO:0007669"/>
    <property type="project" value="InterPro"/>
</dbReference>
<feature type="transmembrane region" description="Helical" evidence="7">
    <location>
        <begin position="75"/>
        <end position="96"/>
    </location>
</feature>
<organism evidence="9 10">
    <name type="scientific">Hungatella hathewayi</name>
    <dbReference type="NCBI Taxonomy" id="154046"/>
    <lineage>
        <taxon>Bacteria</taxon>
        <taxon>Bacillati</taxon>
        <taxon>Bacillota</taxon>
        <taxon>Clostridia</taxon>
        <taxon>Lachnospirales</taxon>
        <taxon>Lachnospiraceae</taxon>
        <taxon>Hungatella</taxon>
    </lineage>
</organism>
<evidence type="ECO:0000256" key="1">
    <source>
        <dbReference type="ARBA" id="ARBA00004651"/>
    </source>
</evidence>
<dbReference type="SUPFAM" id="SSF161098">
    <property type="entry name" value="MetI-like"/>
    <property type="match status" value="1"/>
</dbReference>
<comment type="caution">
    <text evidence="9">The sequence shown here is derived from an EMBL/GenBank/DDBJ whole genome shotgun (WGS) entry which is preliminary data.</text>
</comment>
<name>A0AAW9WP57_9FIRM</name>
<proteinExistence type="inferred from homology"/>
<protein>
    <submittedName>
        <fullName evidence="9">ABC transporter permease subunit</fullName>
    </submittedName>
</protein>
<comment type="subcellular location">
    <subcellularLocation>
        <location evidence="1 7">Cell membrane</location>
        <topology evidence="1 7">Multi-pass membrane protein</topology>
    </subcellularLocation>
</comment>
<dbReference type="InterPro" id="IPR000515">
    <property type="entry name" value="MetI-like"/>
</dbReference>
<evidence type="ECO:0000256" key="5">
    <source>
        <dbReference type="ARBA" id="ARBA00022989"/>
    </source>
</evidence>
<evidence type="ECO:0000256" key="4">
    <source>
        <dbReference type="ARBA" id="ARBA00022692"/>
    </source>
</evidence>
<evidence type="ECO:0000313" key="9">
    <source>
        <dbReference type="EMBL" id="MUB66453.1"/>
    </source>
</evidence>
<dbReference type="PANTHER" id="PTHR30193:SF37">
    <property type="entry name" value="INNER MEMBRANE ABC TRANSPORTER PERMEASE PROTEIN YCJO"/>
    <property type="match status" value="1"/>
</dbReference>
<dbReference type="Gene3D" id="1.10.3720.10">
    <property type="entry name" value="MetI-like"/>
    <property type="match status" value="1"/>
</dbReference>
<keyword evidence="5 7" id="KW-1133">Transmembrane helix</keyword>
<keyword evidence="4 7" id="KW-0812">Transmembrane</keyword>
<dbReference type="AlphaFoldDB" id="A0AAW9WP57"/>
<feature type="transmembrane region" description="Helical" evidence="7">
    <location>
        <begin position="262"/>
        <end position="285"/>
    </location>
</feature>
<sequence>MSQIRNKIMSNLHKYMILPAAVLFAAFFLLPLIQGIGVSLTDWNGFSEEKNFVGLSNFIRFFHDDRAINAIKVTMIFGLISPFLLNIFGLMLALLFDSKIKGRILARTVVYLPTIISPLIMGYLWTLILSPQTGVLDKTLRALNMGYLYRDYLGNMDKALWLIIAVNLWQFVGGPMMIYLAGLQNVPEELYESAKIDGANAVQTFTYLTWPLLLPSAKVNILTNIIGSMAVFDIIMSLTMGGPGYATESLSIYIYRMSFNGFAGYATAVAIIMFIMVVIPIGFVMRWSNRKEVEM</sequence>
<dbReference type="PROSITE" id="PS50928">
    <property type="entry name" value="ABC_TM1"/>
    <property type="match status" value="1"/>
</dbReference>
<dbReference type="Proteomes" id="UP000434223">
    <property type="component" value="Unassembled WGS sequence"/>
</dbReference>
<keyword evidence="3" id="KW-1003">Cell membrane</keyword>
<dbReference type="InterPro" id="IPR035906">
    <property type="entry name" value="MetI-like_sf"/>
</dbReference>
<dbReference type="EMBL" id="WNME01000026">
    <property type="protein sequence ID" value="MUB66453.1"/>
    <property type="molecule type" value="Genomic_DNA"/>
</dbReference>
<dbReference type="RefSeq" id="WP_055651720.1">
    <property type="nucleotide sequence ID" value="NZ_CZAZ01000034.1"/>
</dbReference>
<feature type="domain" description="ABC transmembrane type-1" evidence="8">
    <location>
        <begin position="71"/>
        <end position="284"/>
    </location>
</feature>
<evidence type="ECO:0000256" key="6">
    <source>
        <dbReference type="ARBA" id="ARBA00023136"/>
    </source>
</evidence>
<reference evidence="9 10" key="1">
    <citation type="submission" date="2019-09" db="EMBL/GenBank/DDBJ databases">
        <title>Draft genome sequencing of Hungatella hathewayi 123Y-2.</title>
        <authorList>
            <person name="Lv Q."/>
            <person name="Li S."/>
        </authorList>
    </citation>
    <scope>NUCLEOTIDE SEQUENCE [LARGE SCALE GENOMIC DNA]</scope>
    <source>
        <strain evidence="9 10">123Y-2</strain>
    </source>
</reference>